<gene>
    <name evidence="8" type="ORF">OESDEN_09226</name>
</gene>
<evidence type="ECO:0000313" key="8">
    <source>
        <dbReference type="EMBL" id="KHJ90919.1"/>
    </source>
</evidence>
<feature type="transmembrane region" description="Helical" evidence="6">
    <location>
        <begin position="72"/>
        <end position="93"/>
    </location>
</feature>
<evidence type="ECO:0000313" key="9">
    <source>
        <dbReference type="Proteomes" id="UP000053660"/>
    </source>
</evidence>
<feature type="domain" description="Cation/H+ exchanger transmembrane" evidence="7">
    <location>
        <begin position="17"/>
        <end position="137"/>
    </location>
</feature>
<feature type="transmembrane region" description="Helical" evidence="6">
    <location>
        <begin position="15"/>
        <end position="33"/>
    </location>
</feature>
<comment type="subcellular location">
    <subcellularLocation>
        <location evidence="1">Membrane</location>
        <topology evidence="1">Multi-pass membrane protein</topology>
    </subcellularLocation>
</comment>
<evidence type="ECO:0000256" key="1">
    <source>
        <dbReference type="ARBA" id="ARBA00004141"/>
    </source>
</evidence>
<evidence type="ECO:0000256" key="5">
    <source>
        <dbReference type="ARBA" id="ARBA00023136"/>
    </source>
</evidence>
<reference evidence="8 9" key="1">
    <citation type="submission" date="2014-03" db="EMBL/GenBank/DDBJ databases">
        <title>Draft genome of the hookworm Oesophagostomum dentatum.</title>
        <authorList>
            <person name="Mitreva M."/>
        </authorList>
    </citation>
    <scope>NUCLEOTIDE SEQUENCE [LARGE SCALE GENOMIC DNA]</scope>
    <source>
        <strain evidence="8 9">OD-Hann</strain>
    </source>
</reference>
<evidence type="ECO:0000256" key="6">
    <source>
        <dbReference type="SAM" id="Phobius"/>
    </source>
</evidence>
<dbReference type="GO" id="GO:1902600">
    <property type="term" value="P:proton transmembrane transport"/>
    <property type="evidence" value="ECO:0007669"/>
    <property type="project" value="InterPro"/>
</dbReference>
<dbReference type="PANTHER" id="PTHR31102">
    <property type="match status" value="1"/>
</dbReference>
<dbReference type="InterPro" id="IPR051843">
    <property type="entry name" value="CPA1_transporter"/>
</dbReference>
<dbReference type="Gene3D" id="1.20.1530.20">
    <property type="match status" value="1"/>
</dbReference>
<dbReference type="PANTHER" id="PTHR31102:SF1">
    <property type="entry name" value="CATION_H+ EXCHANGER DOMAIN-CONTAINING PROTEIN"/>
    <property type="match status" value="1"/>
</dbReference>
<name>A0A0B1T102_OESDE</name>
<feature type="transmembrane region" description="Helical" evidence="6">
    <location>
        <begin position="45"/>
        <end position="66"/>
    </location>
</feature>
<accession>A0A0B1T102</accession>
<dbReference type="Pfam" id="PF00999">
    <property type="entry name" value="Na_H_Exchanger"/>
    <property type="match status" value="1"/>
</dbReference>
<dbReference type="InterPro" id="IPR006153">
    <property type="entry name" value="Cation/H_exchanger_TM"/>
</dbReference>
<organism evidence="8 9">
    <name type="scientific">Oesophagostomum dentatum</name>
    <name type="common">Nodular worm</name>
    <dbReference type="NCBI Taxonomy" id="61180"/>
    <lineage>
        <taxon>Eukaryota</taxon>
        <taxon>Metazoa</taxon>
        <taxon>Ecdysozoa</taxon>
        <taxon>Nematoda</taxon>
        <taxon>Chromadorea</taxon>
        <taxon>Rhabditida</taxon>
        <taxon>Rhabditina</taxon>
        <taxon>Rhabditomorpha</taxon>
        <taxon>Strongyloidea</taxon>
        <taxon>Strongylidae</taxon>
        <taxon>Oesophagostomum</taxon>
    </lineage>
</organism>
<keyword evidence="4 6" id="KW-1133">Transmembrane helix</keyword>
<dbReference type="GO" id="GO:0016020">
    <property type="term" value="C:membrane"/>
    <property type="evidence" value="ECO:0007669"/>
    <property type="project" value="UniProtKB-SubCell"/>
</dbReference>
<evidence type="ECO:0000259" key="7">
    <source>
        <dbReference type="Pfam" id="PF00999"/>
    </source>
</evidence>
<sequence length="144" mass="15545">LNEIFYVNPRWEWCIRTLALIVILIRCGIGLDWDYLRDSMGATLSLGFITAAIESAVIILAAFFLFGWSLPISFICGFIMAAVSPAVTVPVMLDLQSQGLGTRKGIPTLVLATATLDNIFCITAFSVAATIFFSTGKDAGNFGI</sequence>
<feature type="non-terminal residue" evidence="8">
    <location>
        <position position="1"/>
    </location>
</feature>
<keyword evidence="5 6" id="KW-0472">Membrane</keyword>
<dbReference type="AlphaFoldDB" id="A0A0B1T102"/>
<protein>
    <recommendedName>
        <fullName evidence="7">Cation/H+ exchanger transmembrane domain-containing protein</fullName>
    </recommendedName>
</protein>
<feature type="transmembrane region" description="Helical" evidence="6">
    <location>
        <begin position="105"/>
        <end position="133"/>
    </location>
</feature>
<comment type="similarity">
    <text evidence="2">Belongs to the monovalent cation:proton antiporter 1 (CPA1) transporter (TC 2.A.36) family.</text>
</comment>
<evidence type="ECO:0000256" key="2">
    <source>
        <dbReference type="ARBA" id="ARBA00007367"/>
    </source>
</evidence>
<dbReference type="InterPro" id="IPR038770">
    <property type="entry name" value="Na+/solute_symporter_sf"/>
</dbReference>
<dbReference type="EMBL" id="KN552529">
    <property type="protein sequence ID" value="KHJ90919.1"/>
    <property type="molecule type" value="Genomic_DNA"/>
</dbReference>
<keyword evidence="3 6" id="KW-0812">Transmembrane</keyword>
<dbReference type="OrthoDB" id="423807at2759"/>
<evidence type="ECO:0000256" key="4">
    <source>
        <dbReference type="ARBA" id="ARBA00022989"/>
    </source>
</evidence>
<dbReference type="Proteomes" id="UP000053660">
    <property type="component" value="Unassembled WGS sequence"/>
</dbReference>
<dbReference type="GO" id="GO:0015297">
    <property type="term" value="F:antiporter activity"/>
    <property type="evidence" value="ECO:0007669"/>
    <property type="project" value="InterPro"/>
</dbReference>
<keyword evidence="9" id="KW-1185">Reference proteome</keyword>
<evidence type="ECO:0000256" key="3">
    <source>
        <dbReference type="ARBA" id="ARBA00022692"/>
    </source>
</evidence>
<proteinExistence type="inferred from homology"/>